<sequence length="116" mass="13223">MLELLVGSGSGERGLNRVKPGLLFLLRLAWESRARLPLLIMSGFMALGVRVQMEINIERAASYMPRLRLQEEEPLMSDTEEGSEWTTDEAGYDTDYFDDDDDVDVEDEDEDEDEDS</sequence>
<evidence type="ECO:0000256" key="1">
    <source>
        <dbReference type="SAM" id="MobiDB-lite"/>
    </source>
</evidence>
<feature type="region of interest" description="Disordered" evidence="1">
    <location>
        <begin position="71"/>
        <end position="116"/>
    </location>
</feature>
<dbReference type="AlphaFoldDB" id="R4WE07"/>
<organism evidence="2">
    <name type="scientific">Riptortus pedestris</name>
    <name type="common">Bean bug</name>
    <dbReference type="NCBI Taxonomy" id="329032"/>
    <lineage>
        <taxon>Eukaryota</taxon>
        <taxon>Metazoa</taxon>
        <taxon>Ecdysozoa</taxon>
        <taxon>Arthropoda</taxon>
        <taxon>Hexapoda</taxon>
        <taxon>Insecta</taxon>
        <taxon>Pterygota</taxon>
        <taxon>Neoptera</taxon>
        <taxon>Paraneoptera</taxon>
        <taxon>Hemiptera</taxon>
        <taxon>Heteroptera</taxon>
        <taxon>Panheteroptera</taxon>
        <taxon>Pentatomomorpha</taxon>
        <taxon>Coreoidea</taxon>
        <taxon>Alydidae</taxon>
        <taxon>Riptortus</taxon>
    </lineage>
</organism>
<proteinExistence type="evidence at transcript level"/>
<protein>
    <submittedName>
        <fullName evidence="2">Unkown protein</fullName>
    </submittedName>
</protein>
<dbReference type="EMBL" id="AK418123">
    <property type="protein sequence ID" value="BAN21338.1"/>
    <property type="molecule type" value="mRNA"/>
</dbReference>
<reference evidence="2" key="1">
    <citation type="journal article" date="2013" name="PLoS ONE">
        <title>Gene expression in gut symbiotic organ of stinkbug affected by extracellular bacterial symbiont.</title>
        <authorList>
            <person name="Futahashi R."/>
            <person name="Tanaka K."/>
            <person name="Tanahashi M."/>
            <person name="Nikoh N."/>
            <person name="Kikuchi Y."/>
            <person name="Lee B.L."/>
            <person name="Fukatsu T."/>
        </authorList>
    </citation>
    <scope>NUCLEOTIDE SEQUENCE</scope>
    <source>
        <tissue evidence="2">Midgut</tissue>
    </source>
</reference>
<feature type="compositionally biased region" description="Acidic residues" evidence="1">
    <location>
        <begin position="72"/>
        <end position="116"/>
    </location>
</feature>
<evidence type="ECO:0000313" key="2">
    <source>
        <dbReference type="EMBL" id="BAN21338.1"/>
    </source>
</evidence>
<name>R4WE07_RIPPE</name>
<accession>R4WE07</accession>